<dbReference type="PANTHER" id="PTHR30349">
    <property type="entry name" value="PHAGE INTEGRASE-RELATED"/>
    <property type="match status" value="1"/>
</dbReference>
<dbReference type="PANTHER" id="PTHR30349:SF64">
    <property type="entry name" value="PROPHAGE INTEGRASE INTD-RELATED"/>
    <property type="match status" value="1"/>
</dbReference>
<dbReference type="InterPro" id="IPR002104">
    <property type="entry name" value="Integrase_catalytic"/>
</dbReference>
<evidence type="ECO:0000259" key="6">
    <source>
        <dbReference type="PROSITE" id="PS51898"/>
    </source>
</evidence>
<evidence type="ECO:0000256" key="4">
    <source>
        <dbReference type="ARBA" id="ARBA00023172"/>
    </source>
</evidence>
<feature type="domain" description="Tyr recombinase" evidence="6">
    <location>
        <begin position="132"/>
        <end position="318"/>
    </location>
</feature>
<dbReference type="InterPro" id="IPR010998">
    <property type="entry name" value="Integrase_recombinase_N"/>
</dbReference>
<organism evidence="8 9">
    <name type="scientific">Planktothrix agardhii (strain NIVA-CYA 126/8)</name>
    <dbReference type="NCBI Taxonomy" id="388467"/>
    <lineage>
        <taxon>Bacteria</taxon>
        <taxon>Bacillati</taxon>
        <taxon>Cyanobacteriota</taxon>
        <taxon>Cyanophyceae</taxon>
        <taxon>Oscillatoriophycideae</taxon>
        <taxon>Oscillatoriales</taxon>
        <taxon>Microcoleaceae</taxon>
        <taxon>Planktothrix</taxon>
    </lineage>
</organism>
<dbReference type="RefSeq" id="WP_052369740.1">
    <property type="nucleotide sequence ID" value="NZ_CM002804.1"/>
</dbReference>
<sequence>MNTLPSNSAVEIVPAFVAGTLTERNVMEDLLATKRSENTRKAYHRDLKDFFWAVAHQEPTAELVIEFLQLSKEQALSLVLGYKQQLLSKKLSEATVNRRLAAIKALVAFAYRIGQCAWTLAELKGEKVKTYRDTTGIPPVAFKRMLQIPNRRTVKGKRDYALLRLLWDNVLRREEVCQANLEDLDLEGKTLKILGKGKGTQKEAVTLSKPTVEALQDWLVARRELKRSKPLFIALDRASYGHRLTGTGVYKIVSQIAREAGINKPLSPHRIRHSGITAALEATNGDVRKVQKLSRHSDLNTLMIYDDNRKNQQGEVTDLLADLV</sequence>
<dbReference type="CDD" id="cd01195">
    <property type="entry name" value="INT_C_like_5"/>
    <property type="match status" value="1"/>
</dbReference>
<keyword evidence="9" id="KW-1185">Reference proteome</keyword>
<dbReference type="InterPro" id="IPR004107">
    <property type="entry name" value="Integrase_SAM-like_N"/>
</dbReference>
<keyword evidence="2" id="KW-0229">DNA integration</keyword>
<keyword evidence="8" id="KW-0614">Plasmid</keyword>
<dbReference type="EMBL" id="CM002804">
    <property type="protein sequence ID" value="KEI65233.1"/>
    <property type="molecule type" value="Genomic_DNA"/>
</dbReference>
<evidence type="ECO:0000256" key="3">
    <source>
        <dbReference type="ARBA" id="ARBA00023125"/>
    </source>
</evidence>
<proteinExistence type="inferred from homology"/>
<dbReference type="SUPFAM" id="SSF47823">
    <property type="entry name" value="lambda integrase-like, N-terminal domain"/>
    <property type="match status" value="1"/>
</dbReference>
<dbReference type="Pfam" id="PF00589">
    <property type="entry name" value="Phage_integrase"/>
    <property type="match status" value="1"/>
</dbReference>
<dbReference type="GO" id="GO:0006310">
    <property type="term" value="P:DNA recombination"/>
    <property type="evidence" value="ECO:0007669"/>
    <property type="project" value="UniProtKB-KW"/>
</dbReference>
<dbReference type="PROSITE" id="PS51898">
    <property type="entry name" value="TYR_RECOMBINASE"/>
    <property type="match status" value="1"/>
</dbReference>
<reference evidence="8 9" key="1">
    <citation type="journal article" date="2014" name="Appl. Environ. Microbiol.">
        <title>Elucidation of insertion elements encoded on plasmids and in vitro construction of shuttle vectors from the toxic cyanobacterium Planktothrix.</title>
        <authorList>
            <person name="Christiansen G."/>
            <person name="Goesmann A."/>
            <person name="Kurmayer R."/>
        </authorList>
    </citation>
    <scope>NUCLEOTIDE SEQUENCE [LARGE SCALE GENOMIC DNA]</scope>
    <source>
        <strain evidence="8 9">NIVA-CYA 126/8</strain>
        <plasmid evidence="8">pPA115</plasmid>
    </source>
</reference>
<dbReference type="InterPro" id="IPR011010">
    <property type="entry name" value="DNA_brk_join_enz"/>
</dbReference>
<dbReference type="InterPro" id="IPR050090">
    <property type="entry name" value="Tyrosine_recombinase_XerCD"/>
</dbReference>
<gene>
    <name evidence="8" type="primary">xerD</name>
    <name evidence="8" type="ORF">A19Y_9024</name>
</gene>
<dbReference type="InterPro" id="IPR013762">
    <property type="entry name" value="Integrase-like_cat_sf"/>
</dbReference>
<evidence type="ECO:0000256" key="5">
    <source>
        <dbReference type="PROSITE-ProRule" id="PRU01248"/>
    </source>
</evidence>
<dbReference type="AlphaFoldDB" id="A0A073CC76"/>
<dbReference type="SUPFAM" id="SSF56349">
    <property type="entry name" value="DNA breaking-rejoining enzymes"/>
    <property type="match status" value="1"/>
</dbReference>
<dbReference type="PATRIC" id="fig|388467.6.peg.4650"/>
<feature type="domain" description="Core-binding (CB)" evidence="7">
    <location>
        <begin position="21"/>
        <end position="111"/>
    </location>
</feature>
<dbReference type="HOGENOM" id="CLU_027562_9_6_3"/>
<geneLocation type="plasmid" evidence="8 9">
    <name>pPA115</name>
</geneLocation>
<dbReference type="GO" id="GO:0003677">
    <property type="term" value="F:DNA binding"/>
    <property type="evidence" value="ECO:0007669"/>
    <property type="project" value="UniProtKB-UniRule"/>
</dbReference>
<name>A0A073CC76_PLAA1</name>
<evidence type="ECO:0000313" key="8">
    <source>
        <dbReference type="EMBL" id="KEI65233.1"/>
    </source>
</evidence>
<dbReference type="InterPro" id="IPR044068">
    <property type="entry name" value="CB"/>
</dbReference>
<keyword evidence="4" id="KW-0233">DNA recombination</keyword>
<evidence type="ECO:0000256" key="2">
    <source>
        <dbReference type="ARBA" id="ARBA00022908"/>
    </source>
</evidence>
<evidence type="ECO:0000313" key="9">
    <source>
        <dbReference type="Proteomes" id="UP000027395"/>
    </source>
</evidence>
<dbReference type="Gene3D" id="1.10.150.130">
    <property type="match status" value="1"/>
</dbReference>
<dbReference type="GO" id="GO:0015074">
    <property type="term" value="P:DNA integration"/>
    <property type="evidence" value="ECO:0007669"/>
    <property type="project" value="UniProtKB-KW"/>
</dbReference>
<evidence type="ECO:0000256" key="1">
    <source>
        <dbReference type="ARBA" id="ARBA00008857"/>
    </source>
</evidence>
<protein>
    <submittedName>
        <fullName evidence="8">XerD</fullName>
    </submittedName>
</protein>
<dbReference type="Pfam" id="PF02899">
    <property type="entry name" value="Phage_int_SAM_1"/>
    <property type="match status" value="1"/>
</dbReference>
<dbReference type="Gene3D" id="1.10.443.10">
    <property type="entry name" value="Intergrase catalytic core"/>
    <property type="match status" value="1"/>
</dbReference>
<comment type="similarity">
    <text evidence="1">Belongs to the 'phage' integrase family.</text>
</comment>
<keyword evidence="3 5" id="KW-0238">DNA-binding</keyword>
<dbReference type="PROSITE" id="PS51900">
    <property type="entry name" value="CB"/>
    <property type="match status" value="1"/>
</dbReference>
<evidence type="ECO:0000259" key="7">
    <source>
        <dbReference type="PROSITE" id="PS51900"/>
    </source>
</evidence>
<dbReference type="Proteomes" id="UP000027395">
    <property type="component" value="Plasmid pPA115"/>
</dbReference>
<accession>A0A073CC76</accession>